<dbReference type="Proteomes" id="UP001195483">
    <property type="component" value="Unassembled WGS sequence"/>
</dbReference>
<dbReference type="EMBL" id="JAEAOA010000057">
    <property type="protein sequence ID" value="KAK3575907.1"/>
    <property type="molecule type" value="Genomic_DNA"/>
</dbReference>
<proteinExistence type="predicted"/>
<evidence type="ECO:0000313" key="2">
    <source>
        <dbReference type="Proteomes" id="UP001195483"/>
    </source>
</evidence>
<keyword evidence="2" id="KW-1185">Reference proteome</keyword>
<organism evidence="1 2">
    <name type="scientific">Potamilus streckersoni</name>
    <dbReference type="NCBI Taxonomy" id="2493646"/>
    <lineage>
        <taxon>Eukaryota</taxon>
        <taxon>Metazoa</taxon>
        <taxon>Spiralia</taxon>
        <taxon>Lophotrochozoa</taxon>
        <taxon>Mollusca</taxon>
        <taxon>Bivalvia</taxon>
        <taxon>Autobranchia</taxon>
        <taxon>Heteroconchia</taxon>
        <taxon>Palaeoheterodonta</taxon>
        <taxon>Unionida</taxon>
        <taxon>Unionoidea</taxon>
        <taxon>Unionidae</taxon>
        <taxon>Ambleminae</taxon>
        <taxon>Lampsilini</taxon>
        <taxon>Potamilus</taxon>
    </lineage>
</organism>
<comment type="caution">
    <text evidence="1">The sequence shown here is derived from an EMBL/GenBank/DDBJ whole genome shotgun (WGS) entry which is preliminary data.</text>
</comment>
<accession>A0AAE0RLZ3</accession>
<dbReference type="AlphaFoldDB" id="A0AAE0RLZ3"/>
<gene>
    <name evidence="1" type="ORF">CHS0354_000186</name>
</gene>
<protein>
    <submittedName>
        <fullName evidence="1">Uncharacterized protein</fullName>
    </submittedName>
</protein>
<sequence length="110" mass="12244">MMNRPCENTDGTGSVKGAKYQVAYDTVLQVRVLRSNTNYTNYILDKRCTNDYHWINGRLPDAHGAFYRTLISLPNPRQDSTLDGAVCVEISMCATIPTHQMSGGAFKAPE</sequence>
<reference evidence="1" key="3">
    <citation type="submission" date="2023-05" db="EMBL/GenBank/DDBJ databases">
        <authorList>
            <person name="Smith C.H."/>
        </authorList>
    </citation>
    <scope>NUCLEOTIDE SEQUENCE</scope>
    <source>
        <strain evidence="1">CHS0354</strain>
        <tissue evidence="1">Mantle</tissue>
    </source>
</reference>
<reference evidence="1" key="2">
    <citation type="journal article" date="2021" name="Genome Biol. Evol.">
        <title>Developing a high-quality reference genome for a parasitic bivalve with doubly uniparental inheritance (Bivalvia: Unionida).</title>
        <authorList>
            <person name="Smith C.H."/>
        </authorList>
    </citation>
    <scope>NUCLEOTIDE SEQUENCE</scope>
    <source>
        <strain evidence="1">CHS0354</strain>
        <tissue evidence="1">Mantle</tissue>
    </source>
</reference>
<reference evidence="1" key="1">
    <citation type="journal article" date="2021" name="Genome Biol. Evol.">
        <title>A High-Quality Reference Genome for a Parasitic Bivalve with Doubly Uniparental Inheritance (Bivalvia: Unionida).</title>
        <authorList>
            <person name="Smith C.H."/>
        </authorList>
    </citation>
    <scope>NUCLEOTIDE SEQUENCE</scope>
    <source>
        <strain evidence="1">CHS0354</strain>
    </source>
</reference>
<evidence type="ECO:0000313" key="1">
    <source>
        <dbReference type="EMBL" id="KAK3575907.1"/>
    </source>
</evidence>
<name>A0AAE0RLZ3_9BIVA</name>